<evidence type="ECO:0000313" key="1">
    <source>
        <dbReference type="EMBL" id="CAG8820364.1"/>
    </source>
</evidence>
<dbReference type="EMBL" id="CAJVQC010083552">
    <property type="protein sequence ID" value="CAG8820364.1"/>
    <property type="molecule type" value="Genomic_DNA"/>
</dbReference>
<protein>
    <submittedName>
        <fullName evidence="1">8390_t:CDS:1</fullName>
    </submittedName>
</protein>
<proteinExistence type="predicted"/>
<comment type="caution">
    <text evidence="1">The sequence shown here is derived from an EMBL/GenBank/DDBJ whole genome shotgun (WGS) entry which is preliminary data.</text>
</comment>
<keyword evidence="2" id="KW-1185">Reference proteome</keyword>
<dbReference type="Proteomes" id="UP000789920">
    <property type="component" value="Unassembled WGS sequence"/>
</dbReference>
<organism evidence="1 2">
    <name type="scientific">Racocetra persica</name>
    <dbReference type="NCBI Taxonomy" id="160502"/>
    <lineage>
        <taxon>Eukaryota</taxon>
        <taxon>Fungi</taxon>
        <taxon>Fungi incertae sedis</taxon>
        <taxon>Mucoromycota</taxon>
        <taxon>Glomeromycotina</taxon>
        <taxon>Glomeromycetes</taxon>
        <taxon>Diversisporales</taxon>
        <taxon>Gigasporaceae</taxon>
        <taxon>Racocetra</taxon>
    </lineage>
</organism>
<reference evidence="1" key="1">
    <citation type="submission" date="2021-06" db="EMBL/GenBank/DDBJ databases">
        <authorList>
            <person name="Kallberg Y."/>
            <person name="Tangrot J."/>
            <person name="Rosling A."/>
        </authorList>
    </citation>
    <scope>NUCLEOTIDE SEQUENCE</scope>
    <source>
        <strain evidence="1">MA461A</strain>
    </source>
</reference>
<evidence type="ECO:0000313" key="2">
    <source>
        <dbReference type="Proteomes" id="UP000789920"/>
    </source>
</evidence>
<gene>
    <name evidence="1" type="ORF">RPERSI_LOCUS25340</name>
</gene>
<name>A0ACA9S1I7_9GLOM</name>
<sequence length="59" mass="6906">QHHIKNHALYRKGFGLIKKALNIAVKTGCTEELYELYQQFIEGIENQLEKQKEHAIQPD</sequence>
<feature type="non-terminal residue" evidence="1">
    <location>
        <position position="1"/>
    </location>
</feature>
<feature type="non-terminal residue" evidence="1">
    <location>
        <position position="59"/>
    </location>
</feature>
<accession>A0ACA9S1I7</accession>